<dbReference type="Pfam" id="PF06445">
    <property type="entry name" value="GyrI-like"/>
    <property type="match status" value="1"/>
</dbReference>
<keyword evidence="1" id="KW-0805">Transcription regulation</keyword>
<dbReference type="SUPFAM" id="SSF46689">
    <property type="entry name" value="Homeodomain-like"/>
    <property type="match status" value="2"/>
</dbReference>
<protein>
    <submittedName>
        <fullName evidence="5">AraC family transcriptional regulator</fullName>
    </submittedName>
</protein>
<dbReference type="GO" id="GO:0003700">
    <property type="term" value="F:DNA-binding transcription factor activity"/>
    <property type="evidence" value="ECO:0007669"/>
    <property type="project" value="InterPro"/>
</dbReference>
<keyword evidence="3" id="KW-0804">Transcription</keyword>
<proteinExistence type="predicted"/>
<dbReference type="EMBL" id="JABFMS010000104">
    <property type="protein sequence ID" value="NUT84620.1"/>
    <property type="molecule type" value="Genomic_DNA"/>
</dbReference>
<name>A0AAJ3KZT5_9PSED</name>
<dbReference type="Pfam" id="PF12833">
    <property type="entry name" value="HTH_18"/>
    <property type="match status" value="1"/>
</dbReference>
<evidence type="ECO:0000259" key="4">
    <source>
        <dbReference type="PROSITE" id="PS01124"/>
    </source>
</evidence>
<dbReference type="RefSeq" id="WP_175361010.1">
    <property type="nucleotide sequence ID" value="NZ_JABFMS010000104.1"/>
</dbReference>
<dbReference type="InterPro" id="IPR018060">
    <property type="entry name" value="HTH_AraC"/>
</dbReference>
<evidence type="ECO:0000313" key="5">
    <source>
        <dbReference type="EMBL" id="NUT84620.1"/>
    </source>
</evidence>
<dbReference type="InterPro" id="IPR010499">
    <property type="entry name" value="AraC_E-bd"/>
</dbReference>
<feature type="domain" description="HTH araC/xylS-type" evidence="4">
    <location>
        <begin position="13"/>
        <end position="112"/>
    </location>
</feature>
<dbReference type="PANTHER" id="PTHR40055:SF1">
    <property type="entry name" value="TRANSCRIPTIONAL REGULATOR YGIV-RELATED"/>
    <property type="match status" value="1"/>
</dbReference>
<dbReference type="AlphaFoldDB" id="A0AAJ3KZT5"/>
<comment type="caution">
    <text evidence="5">The sequence shown here is derived from an EMBL/GenBank/DDBJ whole genome shotgun (WGS) entry which is preliminary data.</text>
</comment>
<dbReference type="Gene3D" id="1.10.10.60">
    <property type="entry name" value="Homeodomain-like"/>
    <property type="match status" value="2"/>
</dbReference>
<reference evidence="5 6" key="1">
    <citation type="journal article" date="2020" name="Front. Plant Sci.">
        <title>Isolation of Rhizosphere Bacteria That Improve Quality and Water Stress Tolerance in Greenhouse Ornamentals.</title>
        <authorList>
            <person name="Nordstedt N.P."/>
            <person name="Jones M.L."/>
        </authorList>
    </citation>
    <scope>NUCLEOTIDE SEQUENCE [LARGE SCALE GENOMIC DNA]</scope>
    <source>
        <strain evidence="5 6">C2F7</strain>
    </source>
</reference>
<evidence type="ECO:0000256" key="3">
    <source>
        <dbReference type="ARBA" id="ARBA00023163"/>
    </source>
</evidence>
<organism evidence="5 6">
    <name type="scientific">Pseudomonas brassicacearum</name>
    <dbReference type="NCBI Taxonomy" id="930166"/>
    <lineage>
        <taxon>Bacteria</taxon>
        <taxon>Pseudomonadati</taxon>
        <taxon>Pseudomonadota</taxon>
        <taxon>Gammaproteobacteria</taxon>
        <taxon>Pseudomonadales</taxon>
        <taxon>Pseudomonadaceae</taxon>
        <taxon>Pseudomonas</taxon>
    </lineage>
</organism>
<evidence type="ECO:0000256" key="1">
    <source>
        <dbReference type="ARBA" id="ARBA00023015"/>
    </source>
</evidence>
<dbReference type="InterPro" id="IPR011256">
    <property type="entry name" value="Reg_factor_effector_dom_sf"/>
</dbReference>
<accession>A0AAJ3KZT5</accession>
<dbReference type="PROSITE" id="PS01124">
    <property type="entry name" value="HTH_ARAC_FAMILY_2"/>
    <property type="match status" value="1"/>
</dbReference>
<evidence type="ECO:0000313" key="6">
    <source>
        <dbReference type="Proteomes" id="UP000562723"/>
    </source>
</evidence>
<dbReference type="PANTHER" id="PTHR40055">
    <property type="entry name" value="TRANSCRIPTIONAL REGULATOR YGIV-RELATED"/>
    <property type="match status" value="1"/>
</dbReference>
<keyword evidence="2" id="KW-0238">DNA-binding</keyword>
<dbReference type="Gene3D" id="3.20.80.10">
    <property type="entry name" value="Regulatory factor, effector binding domain"/>
    <property type="match status" value="1"/>
</dbReference>
<dbReference type="PRINTS" id="PR00032">
    <property type="entry name" value="HTHARAC"/>
</dbReference>
<dbReference type="InterPro" id="IPR029442">
    <property type="entry name" value="GyrI-like"/>
</dbReference>
<dbReference type="InterPro" id="IPR020449">
    <property type="entry name" value="Tscrpt_reg_AraC-type_HTH"/>
</dbReference>
<evidence type="ECO:0000256" key="2">
    <source>
        <dbReference type="ARBA" id="ARBA00023125"/>
    </source>
</evidence>
<dbReference type="SUPFAM" id="SSF55136">
    <property type="entry name" value="Probable bacterial effector-binding domain"/>
    <property type="match status" value="1"/>
</dbReference>
<dbReference type="InterPro" id="IPR050908">
    <property type="entry name" value="SmbC-like"/>
</dbReference>
<dbReference type="GO" id="GO:0043565">
    <property type="term" value="F:sequence-specific DNA binding"/>
    <property type="evidence" value="ECO:0007669"/>
    <property type="project" value="InterPro"/>
</dbReference>
<gene>
    <name evidence="5" type="ORF">HNO85_27075</name>
</gene>
<sequence>MTDTHKRYQSRMQKVLDYIDLHLDDSLDLDTLSGVAAFSKYHFHRQFMATFNLPLNRYVQLARMKRASYKLAFRERETITDIAMDAGYTAPDAFARVFRQRVGQQPSSFRKAPDWERWSTTFKPLRTARNSLMPTLYQPSDVQIRRVAVTTVAIMEHRGDPSTLGTTIQRFIAWRRSVGLIPPISPTFNVFHADPHTTPPEDYRLDLCAGTDQPIVPNGQAIKEGCIPAGRCAVLRVEGGADNLEPAASYLYREWLPASGEEPGNFPLYCQRMTFFPDVAENETITELFLPLR</sequence>
<dbReference type="SMART" id="SM00871">
    <property type="entry name" value="AraC_E_bind"/>
    <property type="match status" value="1"/>
</dbReference>
<dbReference type="InterPro" id="IPR009057">
    <property type="entry name" value="Homeodomain-like_sf"/>
</dbReference>
<dbReference type="SMART" id="SM00342">
    <property type="entry name" value="HTH_ARAC"/>
    <property type="match status" value="1"/>
</dbReference>
<dbReference type="Proteomes" id="UP000562723">
    <property type="component" value="Unassembled WGS sequence"/>
</dbReference>